<accession>A0ABV2ALE7</accession>
<evidence type="ECO:0000259" key="3">
    <source>
        <dbReference type="PROSITE" id="PS50021"/>
    </source>
</evidence>
<dbReference type="InterPro" id="IPR036872">
    <property type="entry name" value="CH_dom_sf"/>
</dbReference>
<name>A0ABV2ALE7_9EUKA</name>
<evidence type="ECO:0000313" key="4">
    <source>
        <dbReference type="EMBL" id="MES1920442.1"/>
    </source>
</evidence>
<dbReference type="PANTHER" id="PTHR38537">
    <property type="entry name" value="JITTERBUG, ISOFORM N"/>
    <property type="match status" value="1"/>
</dbReference>
<dbReference type="InterPro" id="IPR044801">
    <property type="entry name" value="Filamin"/>
</dbReference>
<feature type="non-terminal residue" evidence="4">
    <location>
        <position position="267"/>
    </location>
</feature>
<organism evidence="4 5">
    <name type="scientific">Bonamia ostreae</name>
    <dbReference type="NCBI Taxonomy" id="126728"/>
    <lineage>
        <taxon>Eukaryota</taxon>
        <taxon>Sar</taxon>
        <taxon>Rhizaria</taxon>
        <taxon>Endomyxa</taxon>
        <taxon>Ascetosporea</taxon>
        <taxon>Haplosporida</taxon>
        <taxon>Bonamia</taxon>
    </lineage>
</organism>
<dbReference type="Gene3D" id="1.10.418.10">
    <property type="entry name" value="Calponin-like domain"/>
    <property type="match status" value="2"/>
</dbReference>
<evidence type="ECO:0000313" key="5">
    <source>
        <dbReference type="Proteomes" id="UP001439008"/>
    </source>
</evidence>
<dbReference type="Pfam" id="PF00307">
    <property type="entry name" value="CH"/>
    <property type="match status" value="2"/>
</dbReference>
<dbReference type="PROSITE" id="PS00019">
    <property type="entry name" value="ACTININ_1"/>
    <property type="match status" value="1"/>
</dbReference>
<dbReference type="InterPro" id="IPR001589">
    <property type="entry name" value="Actinin_actin-bd_CS"/>
</dbReference>
<keyword evidence="2" id="KW-0009">Actin-binding</keyword>
<dbReference type="SMART" id="SM00033">
    <property type="entry name" value="CH"/>
    <property type="match status" value="2"/>
</dbReference>
<evidence type="ECO:0000256" key="2">
    <source>
        <dbReference type="ARBA" id="ARBA00023203"/>
    </source>
</evidence>
<evidence type="ECO:0000256" key="1">
    <source>
        <dbReference type="ARBA" id="ARBA00022737"/>
    </source>
</evidence>
<comment type="caution">
    <text evidence="4">The sequence shown here is derived from an EMBL/GenBank/DDBJ whole genome shotgun (WGS) entry which is preliminary data.</text>
</comment>
<feature type="domain" description="Calponin-homology (CH)" evidence="3">
    <location>
        <begin position="10"/>
        <end position="115"/>
    </location>
</feature>
<dbReference type="PANTHER" id="PTHR38537:SF8">
    <property type="entry name" value="FILAMIN-A"/>
    <property type="match status" value="1"/>
</dbReference>
<gene>
    <name evidence="4" type="ORF">MHBO_002111</name>
</gene>
<protein>
    <recommendedName>
        <fullName evidence="3">Calponin-homology (CH) domain-containing protein</fullName>
    </recommendedName>
</protein>
<keyword evidence="5" id="KW-1185">Reference proteome</keyword>
<feature type="domain" description="Calponin-homology (CH)" evidence="3">
    <location>
        <begin position="126"/>
        <end position="226"/>
    </location>
</feature>
<reference evidence="4 5" key="1">
    <citation type="journal article" date="2024" name="BMC Biol.">
        <title>Comparative genomics of Ascetosporea gives new insight into the evolutionary basis for animal parasitism in Rhizaria.</title>
        <authorList>
            <person name="Hiltunen Thoren M."/>
            <person name="Onut-Brannstrom I."/>
            <person name="Alfjorden A."/>
            <person name="Peckova H."/>
            <person name="Swords F."/>
            <person name="Hooper C."/>
            <person name="Holzer A.S."/>
            <person name="Bass D."/>
            <person name="Burki F."/>
        </authorList>
    </citation>
    <scope>NUCLEOTIDE SEQUENCE [LARGE SCALE GENOMIC DNA]</scope>
    <source>
        <strain evidence="4">20-A016</strain>
    </source>
</reference>
<keyword evidence="1" id="KW-0677">Repeat</keyword>
<dbReference type="EMBL" id="JBDODL010000675">
    <property type="protein sequence ID" value="MES1920442.1"/>
    <property type="molecule type" value="Genomic_DNA"/>
</dbReference>
<dbReference type="SUPFAM" id="SSF47576">
    <property type="entry name" value="Calponin-homology domain, CH-domain"/>
    <property type="match status" value="1"/>
</dbReference>
<proteinExistence type="predicted"/>
<dbReference type="PROSITE" id="PS50021">
    <property type="entry name" value="CH"/>
    <property type="match status" value="2"/>
</dbReference>
<dbReference type="InterPro" id="IPR001715">
    <property type="entry name" value="CH_dom"/>
</dbReference>
<dbReference type="Proteomes" id="UP001439008">
    <property type="component" value="Unassembled WGS sequence"/>
</dbReference>
<sequence length="267" mass="30610">MSKETVPWVQAQKNTFENWINQSLKDTEFQIKDIKFDLTDGKALYALYRQLTGKKIKSIDHKPVMKINCLLNLNLVIDHFKKDKVKIVNVQGEDVYDKNLKLILGFIWMLILKYQILGDNEDEEAKAAKSLLLDFVNSMISGRKARNFTKDWKDGEILGKLVDAVEPGSFPEKMRPEDSDKLVSKSLDVAEEKLNIPKVIQPEYILNATDEHSLMTYISYFKQYTLNKRNEPYGPMCTASGKGLGDNVNADSPHPFEVVLRNRYGES</sequence>